<dbReference type="EMBL" id="BMAU01021257">
    <property type="protein sequence ID" value="GFY06151.1"/>
    <property type="molecule type" value="Genomic_DNA"/>
</dbReference>
<accession>A0A8X6S5M1</accession>
<organism evidence="1 2">
    <name type="scientific">Trichonephila clavipes</name>
    <name type="common">Golden silk orbweaver</name>
    <name type="synonym">Nephila clavipes</name>
    <dbReference type="NCBI Taxonomy" id="2585209"/>
    <lineage>
        <taxon>Eukaryota</taxon>
        <taxon>Metazoa</taxon>
        <taxon>Ecdysozoa</taxon>
        <taxon>Arthropoda</taxon>
        <taxon>Chelicerata</taxon>
        <taxon>Arachnida</taxon>
        <taxon>Araneae</taxon>
        <taxon>Araneomorphae</taxon>
        <taxon>Entelegynae</taxon>
        <taxon>Araneoidea</taxon>
        <taxon>Nephilidae</taxon>
        <taxon>Trichonephila</taxon>
    </lineage>
</organism>
<dbReference type="AlphaFoldDB" id="A0A8X6S5M1"/>
<comment type="caution">
    <text evidence="1">The sequence shown here is derived from an EMBL/GenBank/DDBJ whole genome shotgun (WGS) entry which is preliminary data.</text>
</comment>
<proteinExistence type="predicted"/>
<keyword evidence="2" id="KW-1185">Reference proteome</keyword>
<evidence type="ECO:0000313" key="2">
    <source>
        <dbReference type="Proteomes" id="UP000887159"/>
    </source>
</evidence>
<gene>
    <name evidence="1" type="ORF">TNCV_3108301</name>
</gene>
<evidence type="ECO:0000313" key="1">
    <source>
        <dbReference type="EMBL" id="GFY06151.1"/>
    </source>
</evidence>
<sequence>MSMSLNATIKTFENILPSVKRIPPVLRAVTELAYRRRPTLKLISSNLSANAERTEFSVCAGDKPDLSLLAI</sequence>
<name>A0A8X6S5M1_TRICX</name>
<dbReference type="Proteomes" id="UP000887159">
    <property type="component" value="Unassembled WGS sequence"/>
</dbReference>
<protein>
    <submittedName>
        <fullName evidence="1">Uncharacterized protein</fullName>
    </submittedName>
</protein>
<reference evidence="1" key="1">
    <citation type="submission" date="2020-08" db="EMBL/GenBank/DDBJ databases">
        <title>Multicomponent nature underlies the extraordinary mechanical properties of spider dragline silk.</title>
        <authorList>
            <person name="Kono N."/>
            <person name="Nakamura H."/>
            <person name="Mori M."/>
            <person name="Yoshida Y."/>
            <person name="Ohtoshi R."/>
            <person name="Malay A.D."/>
            <person name="Moran D.A.P."/>
            <person name="Tomita M."/>
            <person name="Numata K."/>
            <person name="Arakawa K."/>
        </authorList>
    </citation>
    <scope>NUCLEOTIDE SEQUENCE</scope>
</reference>